<sequence>DNQENVPRWFNEHQENVLRWLNEHQENVLRWLNEHQINHLNVSGPRESNADGIYNKAYDFIFGLLVLLSEKFSLKRNYEYGRCEFCNRYNTSEVWCQTCDTQKLAQ</sequence>
<accession>A0A9N9NJ32</accession>
<dbReference type="Proteomes" id="UP000789508">
    <property type="component" value="Unassembled WGS sequence"/>
</dbReference>
<feature type="non-terminal residue" evidence="1">
    <location>
        <position position="106"/>
    </location>
</feature>
<reference evidence="1" key="1">
    <citation type="submission" date="2021-06" db="EMBL/GenBank/DDBJ databases">
        <authorList>
            <person name="Kallberg Y."/>
            <person name="Tangrot J."/>
            <person name="Rosling A."/>
        </authorList>
    </citation>
    <scope>NUCLEOTIDE SEQUENCE</scope>
    <source>
        <strain evidence="1">FL130A</strain>
    </source>
</reference>
<feature type="non-terminal residue" evidence="1">
    <location>
        <position position="1"/>
    </location>
</feature>
<proteinExistence type="predicted"/>
<gene>
    <name evidence="1" type="ORF">ALEPTO_LOCUS12829</name>
</gene>
<protein>
    <submittedName>
        <fullName evidence="1">10111_t:CDS:1</fullName>
    </submittedName>
</protein>
<organism evidence="1 2">
    <name type="scientific">Ambispora leptoticha</name>
    <dbReference type="NCBI Taxonomy" id="144679"/>
    <lineage>
        <taxon>Eukaryota</taxon>
        <taxon>Fungi</taxon>
        <taxon>Fungi incertae sedis</taxon>
        <taxon>Mucoromycota</taxon>
        <taxon>Glomeromycotina</taxon>
        <taxon>Glomeromycetes</taxon>
        <taxon>Archaeosporales</taxon>
        <taxon>Ambisporaceae</taxon>
        <taxon>Ambispora</taxon>
    </lineage>
</organism>
<dbReference type="AlphaFoldDB" id="A0A9N9NJ32"/>
<keyword evidence="2" id="KW-1185">Reference proteome</keyword>
<evidence type="ECO:0000313" key="1">
    <source>
        <dbReference type="EMBL" id="CAG8737334.1"/>
    </source>
</evidence>
<dbReference type="EMBL" id="CAJVPS010033510">
    <property type="protein sequence ID" value="CAG8737334.1"/>
    <property type="molecule type" value="Genomic_DNA"/>
</dbReference>
<dbReference type="OrthoDB" id="2379830at2759"/>
<evidence type="ECO:0000313" key="2">
    <source>
        <dbReference type="Proteomes" id="UP000789508"/>
    </source>
</evidence>
<dbReference type="Pfam" id="PF12694">
    <property type="entry name" value="cpYpsA"/>
    <property type="match status" value="1"/>
</dbReference>
<name>A0A9N9NJ32_9GLOM</name>
<dbReference type="Gene3D" id="3.40.50.450">
    <property type="match status" value="1"/>
</dbReference>
<comment type="caution">
    <text evidence="1">The sequence shown here is derived from an EMBL/GenBank/DDBJ whole genome shotgun (WGS) entry which is preliminary data.</text>
</comment>
<dbReference type="InterPro" id="IPR024755">
    <property type="entry name" value="cpYpsA"/>
</dbReference>